<evidence type="ECO:0000256" key="11">
    <source>
        <dbReference type="PIRSR" id="PIRSR000216-1"/>
    </source>
</evidence>
<dbReference type="InterPro" id="IPR002023">
    <property type="entry name" value="NuoE-like"/>
</dbReference>
<organism evidence="12 13">
    <name type="scientific">Alkalilimnicola ehrlichii</name>
    <dbReference type="NCBI Taxonomy" id="351052"/>
    <lineage>
        <taxon>Bacteria</taxon>
        <taxon>Pseudomonadati</taxon>
        <taxon>Pseudomonadota</taxon>
        <taxon>Gammaproteobacteria</taxon>
        <taxon>Chromatiales</taxon>
        <taxon>Ectothiorhodospiraceae</taxon>
        <taxon>Alkalilimnicola</taxon>
    </lineage>
</organism>
<protein>
    <recommendedName>
        <fullName evidence="2">NADH-quinone oxidoreductase subunit E</fullName>
    </recommendedName>
    <alternativeName>
        <fullName evidence="7">NADH dehydrogenase I subunit E</fullName>
    </alternativeName>
    <alternativeName>
        <fullName evidence="8">NDH-1 subunit E</fullName>
    </alternativeName>
</protein>
<comment type="catalytic activity">
    <reaction evidence="10">
        <text>a quinone + NADH + 5 H(+)(in) = a quinol + NAD(+) + 4 H(+)(out)</text>
        <dbReference type="Rhea" id="RHEA:57888"/>
        <dbReference type="ChEBI" id="CHEBI:15378"/>
        <dbReference type="ChEBI" id="CHEBI:24646"/>
        <dbReference type="ChEBI" id="CHEBI:57540"/>
        <dbReference type="ChEBI" id="CHEBI:57945"/>
        <dbReference type="ChEBI" id="CHEBI:132124"/>
    </reaction>
</comment>
<accession>A0A3E0WYQ7</accession>
<dbReference type="AlphaFoldDB" id="A0A3E0WYQ7"/>
<keyword evidence="3 11" id="KW-0001">2Fe-2S</keyword>
<dbReference type="Gene3D" id="3.40.30.10">
    <property type="entry name" value="Glutaredoxin"/>
    <property type="match status" value="1"/>
</dbReference>
<reference evidence="13" key="1">
    <citation type="submission" date="2017-05" db="EMBL/GenBank/DDBJ databases">
        <authorList>
            <person name="Sharma S."/>
            <person name="Sidhu C."/>
            <person name="Pinnaka A.K."/>
        </authorList>
    </citation>
    <scope>NUCLEOTIDE SEQUENCE [LARGE SCALE GENOMIC DNA]</scope>
    <source>
        <strain evidence="13">AK93</strain>
    </source>
</reference>
<evidence type="ECO:0000256" key="3">
    <source>
        <dbReference type="ARBA" id="ARBA00022714"/>
    </source>
</evidence>
<comment type="cofactor">
    <cofactor evidence="11">
        <name>[2Fe-2S] cluster</name>
        <dbReference type="ChEBI" id="CHEBI:190135"/>
    </cofactor>
    <text evidence="11">Binds 1 [2Fe-2S] cluster.</text>
</comment>
<evidence type="ECO:0000256" key="4">
    <source>
        <dbReference type="ARBA" id="ARBA00022723"/>
    </source>
</evidence>
<name>A0A3E0WYQ7_9GAMM</name>
<evidence type="ECO:0000256" key="9">
    <source>
        <dbReference type="ARBA" id="ARBA00034078"/>
    </source>
</evidence>
<feature type="binding site" evidence="11">
    <location>
        <position position="97"/>
    </location>
    <ligand>
        <name>[2Fe-2S] cluster</name>
        <dbReference type="ChEBI" id="CHEBI:190135"/>
    </ligand>
</feature>
<comment type="caution">
    <text evidence="12">The sequence shown here is derived from an EMBL/GenBank/DDBJ whole genome shotgun (WGS) entry which is preliminary data.</text>
</comment>
<comment type="cofactor">
    <cofactor evidence="9">
        <name>[2Fe-2S] cluster</name>
        <dbReference type="ChEBI" id="CHEBI:190135"/>
    </cofactor>
</comment>
<keyword evidence="4 11" id="KW-0479">Metal-binding</keyword>
<dbReference type="NCBIfam" id="NF005725">
    <property type="entry name" value="PRK07539.1-5"/>
    <property type="match status" value="1"/>
</dbReference>
<dbReference type="NCBIfam" id="TIGR01958">
    <property type="entry name" value="nuoE_fam"/>
    <property type="match status" value="1"/>
</dbReference>
<keyword evidence="6 11" id="KW-0411">Iron-sulfur</keyword>
<feature type="binding site" evidence="11">
    <location>
        <position position="138"/>
    </location>
    <ligand>
        <name>[2Fe-2S] cluster</name>
        <dbReference type="ChEBI" id="CHEBI:190135"/>
    </ligand>
</feature>
<evidence type="ECO:0000313" key="13">
    <source>
        <dbReference type="Proteomes" id="UP000256763"/>
    </source>
</evidence>
<dbReference type="FunFam" id="1.10.10.1590:FF:000001">
    <property type="entry name" value="NADH-quinone oxidoreductase subunit E"/>
    <property type="match status" value="1"/>
</dbReference>
<evidence type="ECO:0000256" key="7">
    <source>
        <dbReference type="ARBA" id="ARBA00031580"/>
    </source>
</evidence>
<evidence type="ECO:0000256" key="2">
    <source>
        <dbReference type="ARBA" id="ARBA00019898"/>
    </source>
</evidence>
<dbReference type="PANTHER" id="PTHR10371">
    <property type="entry name" value="NADH DEHYDROGENASE UBIQUINONE FLAVOPROTEIN 2, MITOCHONDRIAL"/>
    <property type="match status" value="1"/>
</dbReference>
<keyword evidence="5 11" id="KW-0408">Iron</keyword>
<feature type="binding site" evidence="11">
    <location>
        <position position="134"/>
    </location>
    <ligand>
        <name>[2Fe-2S] cluster</name>
        <dbReference type="ChEBI" id="CHEBI:190135"/>
    </ligand>
</feature>
<dbReference type="PANTHER" id="PTHR10371:SF3">
    <property type="entry name" value="NADH DEHYDROGENASE [UBIQUINONE] FLAVOPROTEIN 2, MITOCHONDRIAL"/>
    <property type="match status" value="1"/>
</dbReference>
<dbReference type="InterPro" id="IPR041921">
    <property type="entry name" value="NuoE_N"/>
</dbReference>
<gene>
    <name evidence="12" type="ORF">CAL65_07275</name>
</gene>
<evidence type="ECO:0000256" key="8">
    <source>
        <dbReference type="ARBA" id="ARBA00032788"/>
    </source>
</evidence>
<evidence type="ECO:0000256" key="5">
    <source>
        <dbReference type="ARBA" id="ARBA00023004"/>
    </source>
</evidence>
<keyword evidence="13" id="KW-1185">Reference proteome</keyword>
<evidence type="ECO:0000256" key="6">
    <source>
        <dbReference type="ARBA" id="ARBA00023014"/>
    </source>
</evidence>
<dbReference type="InterPro" id="IPR036249">
    <property type="entry name" value="Thioredoxin-like_sf"/>
</dbReference>
<dbReference type="STRING" id="187272.Mlg_1966"/>
<sequence length="167" mass="18828">MNPERLSEKYLTPEVRAEIDHWLTKYPADRKRSAVIPALHAVQDANGGYLTEALMNAVAEYLELPQVSVYEVANFYSMFDLKPVGRHKVNLCTNISCMLRGADEIVKHCEQKLGIKLGETTPDQRITLKIEEECLAACTGAPMMVVDGHYYTDLTPEKVDEILDNLE</sequence>
<dbReference type="CDD" id="cd03064">
    <property type="entry name" value="TRX_Fd_NuoE"/>
    <property type="match status" value="1"/>
</dbReference>
<dbReference type="OrthoDB" id="9807941at2"/>
<dbReference type="Proteomes" id="UP000256763">
    <property type="component" value="Unassembled WGS sequence"/>
</dbReference>
<evidence type="ECO:0000256" key="10">
    <source>
        <dbReference type="ARBA" id="ARBA00047712"/>
    </source>
</evidence>
<feature type="binding site" evidence="11">
    <location>
        <position position="92"/>
    </location>
    <ligand>
        <name>[2Fe-2S] cluster</name>
        <dbReference type="ChEBI" id="CHEBI:190135"/>
    </ligand>
</feature>
<proteinExistence type="inferred from homology"/>
<evidence type="ECO:0000313" key="12">
    <source>
        <dbReference type="EMBL" id="RFA38122.1"/>
    </source>
</evidence>
<dbReference type="Pfam" id="PF01257">
    <property type="entry name" value="2Fe-2S_thioredx"/>
    <property type="match status" value="1"/>
</dbReference>
<dbReference type="GO" id="GO:0046872">
    <property type="term" value="F:metal ion binding"/>
    <property type="evidence" value="ECO:0007669"/>
    <property type="project" value="UniProtKB-KW"/>
</dbReference>
<dbReference type="PIRSF" id="PIRSF000216">
    <property type="entry name" value="NADH_DH_24kDa"/>
    <property type="match status" value="1"/>
</dbReference>
<dbReference type="GO" id="GO:0003954">
    <property type="term" value="F:NADH dehydrogenase activity"/>
    <property type="evidence" value="ECO:0007669"/>
    <property type="project" value="TreeGrafter"/>
</dbReference>
<dbReference type="Gene3D" id="1.10.10.1590">
    <property type="entry name" value="NADH-quinone oxidoreductase subunit E"/>
    <property type="match status" value="1"/>
</dbReference>
<dbReference type="InterPro" id="IPR042128">
    <property type="entry name" value="NuoE_dom"/>
</dbReference>
<evidence type="ECO:0000256" key="1">
    <source>
        <dbReference type="ARBA" id="ARBA00010643"/>
    </source>
</evidence>
<dbReference type="SUPFAM" id="SSF52833">
    <property type="entry name" value="Thioredoxin-like"/>
    <property type="match status" value="1"/>
</dbReference>
<dbReference type="EMBL" id="NFZW01000005">
    <property type="protein sequence ID" value="RFA38122.1"/>
    <property type="molecule type" value="Genomic_DNA"/>
</dbReference>
<dbReference type="RefSeq" id="WP_116301437.1">
    <property type="nucleotide sequence ID" value="NZ_NFZV01000004.1"/>
</dbReference>
<comment type="similarity">
    <text evidence="1">Belongs to the complex I 24 kDa subunit family.</text>
</comment>
<dbReference type="GO" id="GO:0051537">
    <property type="term" value="F:2 iron, 2 sulfur cluster binding"/>
    <property type="evidence" value="ECO:0007669"/>
    <property type="project" value="UniProtKB-KW"/>
</dbReference>